<evidence type="ECO:0000313" key="2">
    <source>
        <dbReference type="Proteomes" id="UP000292858"/>
    </source>
</evidence>
<proteinExistence type="predicted"/>
<keyword evidence="2" id="KW-1185">Reference proteome</keyword>
<dbReference type="EMBL" id="SIJL01000004">
    <property type="protein sequence ID" value="TBH21066.1"/>
    <property type="molecule type" value="Genomic_DNA"/>
</dbReference>
<name>A0A4Q9B600_9DEIN</name>
<sequence length="204" mass="21811">MRFWALLPFLLSAAWALDLPPLPLPPLPLPKPPPAEGQPPPPPEEARDLERFYGAVTLNDGRTLLVGGVPLLGASPWTGVLAPGMVVEAEGNWAAGGFRAERLQVLSPNRFAYYRGPGAAVGQGGYAGVELWTVEGGGRVQTFALRAAPGGAEVRLVAYWDGRRFLALPPGLRPPPPGLPPGWVEGVGVYREGRIAWGRFRPFP</sequence>
<organism evidence="1 2">
    <name type="scientific">Thermus thermamylovorans</name>
    <dbReference type="NCBI Taxonomy" id="2509362"/>
    <lineage>
        <taxon>Bacteria</taxon>
        <taxon>Thermotogati</taxon>
        <taxon>Deinococcota</taxon>
        <taxon>Deinococci</taxon>
        <taxon>Thermales</taxon>
        <taxon>Thermaceae</taxon>
        <taxon>Thermus</taxon>
    </lineage>
</organism>
<dbReference type="Proteomes" id="UP000292858">
    <property type="component" value="Unassembled WGS sequence"/>
</dbReference>
<comment type="caution">
    <text evidence="1">The sequence shown here is derived from an EMBL/GenBank/DDBJ whole genome shotgun (WGS) entry which is preliminary data.</text>
</comment>
<accession>A0A4Q9B600</accession>
<gene>
    <name evidence="1" type="ORF">ETP66_04645</name>
</gene>
<dbReference type="AlphaFoldDB" id="A0A4Q9B600"/>
<evidence type="ECO:0000313" key="1">
    <source>
        <dbReference type="EMBL" id="TBH21066.1"/>
    </source>
</evidence>
<protein>
    <submittedName>
        <fullName evidence="1">Uncharacterized protein</fullName>
    </submittedName>
</protein>
<dbReference type="RefSeq" id="WP_130841081.1">
    <property type="nucleotide sequence ID" value="NZ_SIJL01000004.1"/>
</dbReference>
<reference evidence="1 2" key="1">
    <citation type="submission" date="2019-02" db="EMBL/GenBank/DDBJ databases">
        <title>Thermus sp. a novel from hot spring.</title>
        <authorList>
            <person name="Zhao Z."/>
        </authorList>
    </citation>
    <scope>NUCLEOTIDE SEQUENCE [LARGE SCALE GENOMIC DNA]</scope>
    <source>
        <strain evidence="1 2">CFH 72773T</strain>
    </source>
</reference>
<dbReference type="OrthoDB" id="32526at2"/>